<dbReference type="Gene3D" id="2.40.420.20">
    <property type="match status" value="1"/>
</dbReference>
<feature type="signal peptide" evidence="3">
    <location>
        <begin position="1"/>
        <end position="24"/>
    </location>
</feature>
<dbReference type="Pfam" id="PF25973">
    <property type="entry name" value="BSH_CzcB"/>
    <property type="match status" value="1"/>
</dbReference>
<organism evidence="6 7">
    <name type="scientific">Fluctibacter corallii</name>
    <dbReference type="NCBI Taxonomy" id="2984329"/>
    <lineage>
        <taxon>Bacteria</taxon>
        <taxon>Pseudomonadati</taxon>
        <taxon>Pseudomonadota</taxon>
        <taxon>Gammaproteobacteria</taxon>
        <taxon>Alteromonadales</taxon>
        <taxon>Alteromonadaceae</taxon>
        <taxon>Fluctibacter</taxon>
    </lineage>
</organism>
<dbReference type="Pfam" id="PF25954">
    <property type="entry name" value="Beta-barrel_RND_2"/>
    <property type="match status" value="1"/>
</dbReference>
<evidence type="ECO:0000313" key="7">
    <source>
        <dbReference type="Proteomes" id="UP001652504"/>
    </source>
</evidence>
<protein>
    <submittedName>
        <fullName evidence="6">Efflux RND transporter periplasmic adaptor subunit</fullName>
    </submittedName>
</protein>
<dbReference type="Gene3D" id="2.40.50.100">
    <property type="match status" value="1"/>
</dbReference>
<feature type="chain" id="PRO_5045957008" evidence="3">
    <location>
        <begin position="25"/>
        <end position="375"/>
    </location>
</feature>
<evidence type="ECO:0000259" key="5">
    <source>
        <dbReference type="Pfam" id="PF25973"/>
    </source>
</evidence>
<sequence length="375" mass="41309">MLIFKVRKCLLFCFIFLSIQPANAEIKHAHDEHEDEHSRTVQLTEAQIRNANIVVSEINPERAKSVFFAPAEIVANRFKTQVVAPIVDSVVRKRHVALGETVKPGQPLVTLFSAEVARAQADYVTARAQWQRMQGLQTSSVSEKQKSEAKTEFDAAKGILQAYGLKDELILSMSSDSKYADTLGEYTLYASLLGSVLEDNLLQGQHVESGDVLLSISNERTLWANVFVSPSSTFNVNVGTPAVVIVNGETYPSHVIQTAHMLDSSTRTRIVRLQVDNPKDRLHAGMYAEARFTSFLQHKQTVVPESALMSDATGNWSVFMQLKPGVFSPLSVKRGEEVEGGVIITGLPENISVVTSGAFFIASELNKVGFDPHNH</sequence>
<evidence type="ECO:0000256" key="1">
    <source>
        <dbReference type="ARBA" id="ARBA00009477"/>
    </source>
</evidence>
<evidence type="ECO:0000259" key="4">
    <source>
        <dbReference type="Pfam" id="PF25954"/>
    </source>
</evidence>
<feature type="domain" description="CzcB-like barrel-sandwich hybrid" evidence="5">
    <location>
        <begin position="80"/>
        <end position="218"/>
    </location>
</feature>
<reference evidence="6 7" key="1">
    <citation type="submission" date="2022-10" db="EMBL/GenBank/DDBJ databases">
        <title>Aestuariibacter sp. AA17 isolated from Montipora capitata coral fragment.</title>
        <authorList>
            <person name="Emsley S.A."/>
            <person name="Pfannmuller K.M."/>
            <person name="Loughran R.M."/>
            <person name="Shlafstein M."/>
            <person name="Papke E."/>
            <person name="Saw J.H."/>
            <person name="Ushijima B."/>
            <person name="Videau P."/>
        </authorList>
    </citation>
    <scope>NUCLEOTIDE SEQUENCE [LARGE SCALE GENOMIC DNA]</scope>
    <source>
        <strain evidence="6 7">AA17</strain>
    </source>
</reference>
<name>A0ABT3A4W1_9ALTE</name>
<evidence type="ECO:0000313" key="6">
    <source>
        <dbReference type="EMBL" id="MCV2883670.1"/>
    </source>
</evidence>
<gene>
    <name evidence="6" type="ORF">OE749_03010</name>
</gene>
<dbReference type="InterPro" id="IPR058792">
    <property type="entry name" value="Beta-barrel_RND_2"/>
</dbReference>
<dbReference type="EMBL" id="JAOWKX010000001">
    <property type="protein sequence ID" value="MCV2883670.1"/>
    <property type="molecule type" value="Genomic_DNA"/>
</dbReference>
<dbReference type="RefSeq" id="WP_263710866.1">
    <property type="nucleotide sequence ID" value="NZ_JAOWKX010000001.1"/>
</dbReference>
<accession>A0ABT3A4W1</accession>
<keyword evidence="7" id="KW-1185">Reference proteome</keyword>
<dbReference type="PANTHER" id="PTHR30097:SF15">
    <property type="entry name" value="CATION EFFLUX SYSTEM PROTEIN CUSB"/>
    <property type="match status" value="1"/>
</dbReference>
<dbReference type="PANTHER" id="PTHR30097">
    <property type="entry name" value="CATION EFFLUX SYSTEM PROTEIN CUSB"/>
    <property type="match status" value="1"/>
</dbReference>
<keyword evidence="3" id="KW-0732">Signal</keyword>
<feature type="domain" description="CusB-like beta-barrel" evidence="4">
    <location>
        <begin position="221"/>
        <end position="293"/>
    </location>
</feature>
<dbReference type="InterPro" id="IPR058647">
    <property type="entry name" value="BSH_CzcB-like"/>
</dbReference>
<dbReference type="InterPro" id="IPR006143">
    <property type="entry name" value="RND_pump_MFP"/>
</dbReference>
<comment type="caution">
    <text evidence="6">The sequence shown here is derived from an EMBL/GenBank/DDBJ whole genome shotgun (WGS) entry which is preliminary data.</text>
</comment>
<proteinExistence type="inferred from homology"/>
<dbReference type="Gene3D" id="2.40.30.170">
    <property type="match status" value="1"/>
</dbReference>
<dbReference type="InterPro" id="IPR051909">
    <property type="entry name" value="MFP_Cation_Efflux"/>
</dbReference>
<dbReference type="SUPFAM" id="SSF111369">
    <property type="entry name" value="HlyD-like secretion proteins"/>
    <property type="match status" value="1"/>
</dbReference>
<dbReference type="NCBIfam" id="TIGR01730">
    <property type="entry name" value="RND_mfp"/>
    <property type="match status" value="1"/>
</dbReference>
<comment type="similarity">
    <text evidence="1">Belongs to the membrane fusion protein (MFP) (TC 8.A.1) family.</text>
</comment>
<evidence type="ECO:0000256" key="3">
    <source>
        <dbReference type="SAM" id="SignalP"/>
    </source>
</evidence>
<keyword evidence="2" id="KW-0813">Transport</keyword>
<evidence type="ECO:0000256" key="2">
    <source>
        <dbReference type="ARBA" id="ARBA00022448"/>
    </source>
</evidence>
<dbReference type="Proteomes" id="UP001652504">
    <property type="component" value="Unassembled WGS sequence"/>
</dbReference>